<dbReference type="AlphaFoldDB" id="A0A395HZ69"/>
<proteinExistence type="inferred from homology"/>
<dbReference type="Gene3D" id="3.50.50.60">
    <property type="entry name" value="FAD/NAD(P)-binding domain"/>
    <property type="match status" value="1"/>
</dbReference>
<dbReference type="InterPro" id="IPR036188">
    <property type="entry name" value="FAD/NAD-bd_sf"/>
</dbReference>
<evidence type="ECO:0000256" key="5">
    <source>
        <dbReference type="ARBA" id="ARBA00023033"/>
    </source>
</evidence>
<evidence type="ECO:0000313" key="7">
    <source>
        <dbReference type="EMBL" id="RAL13090.1"/>
    </source>
</evidence>
<dbReference type="InterPro" id="IPR050493">
    <property type="entry name" value="FAD-dep_Monooxygenase_BioMet"/>
</dbReference>
<dbReference type="RefSeq" id="XP_025552244.1">
    <property type="nucleotide sequence ID" value="XM_025699880.1"/>
</dbReference>
<evidence type="ECO:0000313" key="8">
    <source>
        <dbReference type="Proteomes" id="UP000248961"/>
    </source>
</evidence>
<name>A0A395HZ69_ASPHC</name>
<evidence type="ECO:0000256" key="2">
    <source>
        <dbReference type="ARBA" id="ARBA00022630"/>
    </source>
</evidence>
<dbReference type="GO" id="GO:0004497">
    <property type="term" value="F:monooxygenase activity"/>
    <property type="evidence" value="ECO:0007669"/>
    <property type="project" value="UniProtKB-KW"/>
</dbReference>
<dbReference type="Pfam" id="PF01494">
    <property type="entry name" value="FAD_binding_3"/>
    <property type="match status" value="1"/>
</dbReference>
<dbReference type="OrthoDB" id="9993796at2759"/>
<evidence type="ECO:0000256" key="3">
    <source>
        <dbReference type="ARBA" id="ARBA00022827"/>
    </source>
</evidence>
<comment type="similarity">
    <text evidence="1">Belongs to the paxM FAD-dependent monooxygenase family.</text>
</comment>
<dbReference type="EMBL" id="KZ824280">
    <property type="protein sequence ID" value="RAL13090.1"/>
    <property type="molecule type" value="Genomic_DNA"/>
</dbReference>
<sequence>MKVLIVGAGIGGLAAGIGLRRAGHDVTIHERSSLLREVGAAINVCPNASQVLNQWGFDHKRARMVTARKHIMARGSNLQVDREATFPDFTALYGGPWFLAHRVDLHSELRRVATDPDGVGKPVEIVLRSSVVDYGPENGAITLADGTMHHADLVIAADGVHTSTIRHVIGHPTAVKATGWAVFRFLIPSDELRQDPEIRPLVGSGPTRLEDGLMKIFTAEESMRRLVWYPCADNEMQNFVAVHQDSHAEDHEREDWDRSATIEDFMSHFKDFHPSLLKITGKATSIKRWPLLYRDPIPTFSKGRLVLIGDAAHPMLPHQGQGGAQAIEDAGALSEIFAEISGTPDLREIRRRLELFESIRLKRVSAMQVLSDAGQDQAWRIKERAQRYMPEGVQVPTNPQEFWDHNFGYDVLGDSRRQVKLCLEGGNQSKL</sequence>
<evidence type="ECO:0000259" key="6">
    <source>
        <dbReference type="Pfam" id="PF01494"/>
    </source>
</evidence>
<keyword evidence="2" id="KW-0285">Flavoprotein</keyword>
<keyword evidence="4" id="KW-0560">Oxidoreductase</keyword>
<dbReference type="VEuPathDB" id="FungiDB:BO97DRAFT_469860"/>
<dbReference type="PRINTS" id="PR00420">
    <property type="entry name" value="RNGMNOXGNASE"/>
</dbReference>
<dbReference type="Proteomes" id="UP000248961">
    <property type="component" value="Unassembled WGS sequence"/>
</dbReference>
<accession>A0A395HZ69</accession>
<dbReference type="GO" id="GO:0071949">
    <property type="term" value="F:FAD binding"/>
    <property type="evidence" value="ECO:0007669"/>
    <property type="project" value="InterPro"/>
</dbReference>
<organism evidence="7 8">
    <name type="scientific">Aspergillus homomorphus (strain CBS 101889)</name>
    <dbReference type="NCBI Taxonomy" id="1450537"/>
    <lineage>
        <taxon>Eukaryota</taxon>
        <taxon>Fungi</taxon>
        <taxon>Dikarya</taxon>
        <taxon>Ascomycota</taxon>
        <taxon>Pezizomycotina</taxon>
        <taxon>Eurotiomycetes</taxon>
        <taxon>Eurotiomycetidae</taxon>
        <taxon>Eurotiales</taxon>
        <taxon>Aspergillaceae</taxon>
        <taxon>Aspergillus</taxon>
        <taxon>Aspergillus subgen. Circumdati</taxon>
    </lineage>
</organism>
<dbReference type="SUPFAM" id="SSF54373">
    <property type="entry name" value="FAD-linked reductases, C-terminal domain"/>
    <property type="match status" value="1"/>
</dbReference>
<feature type="domain" description="FAD-binding" evidence="6">
    <location>
        <begin position="2"/>
        <end position="340"/>
    </location>
</feature>
<keyword evidence="5" id="KW-0503">Monooxygenase</keyword>
<keyword evidence="8" id="KW-1185">Reference proteome</keyword>
<dbReference type="SUPFAM" id="SSF51905">
    <property type="entry name" value="FAD/NAD(P)-binding domain"/>
    <property type="match status" value="1"/>
</dbReference>
<dbReference type="PANTHER" id="PTHR13789">
    <property type="entry name" value="MONOOXYGENASE"/>
    <property type="match status" value="1"/>
</dbReference>
<evidence type="ECO:0000256" key="4">
    <source>
        <dbReference type="ARBA" id="ARBA00023002"/>
    </source>
</evidence>
<dbReference type="PANTHER" id="PTHR13789:SF215">
    <property type="entry name" value="FAD-BINDING DOMAIN-CONTAINING PROTEIN-RELATED"/>
    <property type="match status" value="1"/>
</dbReference>
<dbReference type="STRING" id="1450537.A0A395HZ69"/>
<dbReference type="InterPro" id="IPR002938">
    <property type="entry name" value="FAD-bd"/>
</dbReference>
<protein>
    <submittedName>
        <fullName evidence="7">FAD/NAD(P)-binding domain-containing protein</fullName>
    </submittedName>
</protein>
<keyword evidence="3" id="KW-0274">FAD</keyword>
<evidence type="ECO:0000256" key="1">
    <source>
        <dbReference type="ARBA" id="ARBA00007992"/>
    </source>
</evidence>
<reference evidence="7 8" key="1">
    <citation type="submission" date="2018-02" db="EMBL/GenBank/DDBJ databases">
        <title>The genomes of Aspergillus section Nigri reveals drivers in fungal speciation.</title>
        <authorList>
            <consortium name="DOE Joint Genome Institute"/>
            <person name="Vesth T.C."/>
            <person name="Nybo J."/>
            <person name="Theobald S."/>
            <person name="Brandl J."/>
            <person name="Frisvad J.C."/>
            <person name="Nielsen K.F."/>
            <person name="Lyhne E.K."/>
            <person name="Kogle M.E."/>
            <person name="Kuo A."/>
            <person name="Riley R."/>
            <person name="Clum A."/>
            <person name="Nolan M."/>
            <person name="Lipzen A."/>
            <person name="Salamov A."/>
            <person name="Henrissat B."/>
            <person name="Wiebenga A."/>
            <person name="De vries R.P."/>
            <person name="Grigoriev I.V."/>
            <person name="Mortensen U.H."/>
            <person name="Andersen M.R."/>
            <person name="Baker S.E."/>
        </authorList>
    </citation>
    <scope>NUCLEOTIDE SEQUENCE [LARGE SCALE GENOMIC DNA]</scope>
    <source>
        <strain evidence="7 8">CBS 101889</strain>
    </source>
</reference>
<gene>
    <name evidence="7" type="ORF">BO97DRAFT_469860</name>
</gene>
<dbReference type="GeneID" id="37204169"/>